<evidence type="ECO:0000256" key="3">
    <source>
        <dbReference type="ARBA" id="ARBA00022490"/>
    </source>
</evidence>
<keyword evidence="6 8" id="KW-0269">Exonuclease</keyword>
<feature type="compositionally biased region" description="Basic residues" evidence="9">
    <location>
        <begin position="1"/>
        <end position="16"/>
    </location>
</feature>
<feature type="compositionally biased region" description="Basic residues" evidence="9">
    <location>
        <begin position="1022"/>
        <end position="1032"/>
    </location>
</feature>
<comment type="caution">
    <text evidence="11">The sequence shown here is derived from an EMBL/GenBank/DDBJ whole genome shotgun (WGS) entry which is preliminary data.</text>
</comment>
<dbReference type="PROSITE" id="PS50126">
    <property type="entry name" value="S1"/>
    <property type="match status" value="1"/>
</dbReference>
<comment type="similarity">
    <text evidence="8">Belongs to the RNR ribonuclease family. RNase R subfamily.</text>
</comment>
<reference evidence="11 12" key="1">
    <citation type="submission" date="2019-06" db="EMBL/GenBank/DDBJ databases">
        <title>Sorghum-associated microbial communities from plants grown in Nebraska, USA.</title>
        <authorList>
            <person name="Schachtman D."/>
        </authorList>
    </citation>
    <scope>NUCLEOTIDE SEQUENCE [LARGE SCALE GENOMIC DNA]</scope>
    <source>
        <strain evidence="11 12">1209</strain>
    </source>
</reference>
<dbReference type="PANTHER" id="PTHR23355:SF9">
    <property type="entry name" value="DIS3-LIKE EXONUCLEASE 2"/>
    <property type="match status" value="1"/>
</dbReference>
<feature type="compositionally biased region" description="Basic and acidic residues" evidence="9">
    <location>
        <begin position="693"/>
        <end position="703"/>
    </location>
</feature>
<dbReference type="RefSeq" id="WP_186452356.1">
    <property type="nucleotide sequence ID" value="NZ_VIWO01000002.1"/>
</dbReference>
<feature type="compositionally biased region" description="Basic and acidic residues" evidence="9">
    <location>
        <begin position="709"/>
        <end position="718"/>
    </location>
</feature>
<keyword evidence="4 8" id="KW-0540">Nuclease</keyword>
<keyword evidence="7 8" id="KW-0694">RNA-binding</keyword>
<dbReference type="CDD" id="cd04471">
    <property type="entry name" value="S1_RNase_R"/>
    <property type="match status" value="1"/>
</dbReference>
<evidence type="ECO:0000256" key="5">
    <source>
        <dbReference type="ARBA" id="ARBA00022801"/>
    </source>
</evidence>
<keyword evidence="5 8" id="KW-0378">Hydrolase</keyword>
<dbReference type="NCBIfam" id="TIGR00358">
    <property type="entry name" value="3_prime_RNase"/>
    <property type="match status" value="1"/>
</dbReference>
<evidence type="ECO:0000259" key="10">
    <source>
        <dbReference type="PROSITE" id="PS50126"/>
    </source>
</evidence>
<dbReference type="GO" id="GO:0006402">
    <property type="term" value="P:mRNA catabolic process"/>
    <property type="evidence" value="ECO:0007669"/>
    <property type="project" value="TreeGrafter"/>
</dbReference>
<evidence type="ECO:0000256" key="8">
    <source>
        <dbReference type="HAMAP-Rule" id="MF_01895"/>
    </source>
</evidence>
<dbReference type="Gene3D" id="2.40.50.140">
    <property type="entry name" value="Nucleic acid-binding proteins"/>
    <property type="match status" value="3"/>
</dbReference>
<dbReference type="InterPro" id="IPR011805">
    <property type="entry name" value="RNase_R"/>
</dbReference>
<keyword evidence="12" id="KW-1185">Reference proteome</keyword>
<dbReference type="Pfam" id="PF17876">
    <property type="entry name" value="CSD2"/>
    <property type="match status" value="1"/>
</dbReference>
<feature type="compositionally biased region" description="Low complexity" evidence="9">
    <location>
        <begin position="801"/>
        <end position="846"/>
    </location>
</feature>
<dbReference type="GO" id="GO:0005829">
    <property type="term" value="C:cytosol"/>
    <property type="evidence" value="ECO:0007669"/>
    <property type="project" value="UniProtKB-ARBA"/>
</dbReference>
<dbReference type="SMART" id="SM00955">
    <property type="entry name" value="RNB"/>
    <property type="match status" value="1"/>
</dbReference>
<dbReference type="SMART" id="SM00316">
    <property type="entry name" value="S1"/>
    <property type="match status" value="1"/>
</dbReference>
<feature type="compositionally biased region" description="Low complexity" evidence="9">
    <location>
        <begin position="988"/>
        <end position="1000"/>
    </location>
</feature>
<dbReference type="SMART" id="SM00357">
    <property type="entry name" value="CSP"/>
    <property type="match status" value="2"/>
</dbReference>
<feature type="compositionally biased region" description="Basic and acidic residues" evidence="9">
    <location>
        <begin position="672"/>
        <end position="684"/>
    </location>
</feature>
<evidence type="ECO:0000313" key="11">
    <source>
        <dbReference type="EMBL" id="TWF42412.1"/>
    </source>
</evidence>
<dbReference type="SUPFAM" id="SSF50249">
    <property type="entry name" value="Nucleic acid-binding proteins"/>
    <property type="match status" value="4"/>
</dbReference>
<evidence type="ECO:0000256" key="7">
    <source>
        <dbReference type="ARBA" id="ARBA00022884"/>
    </source>
</evidence>
<dbReference type="PANTHER" id="PTHR23355">
    <property type="entry name" value="RIBONUCLEASE"/>
    <property type="match status" value="1"/>
</dbReference>
<evidence type="ECO:0000256" key="4">
    <source>
        <dbReference type="ARBA" id="ARBA00022722"/>
    </source>
</evidence>
<dbReference type="EMBL" id="VIWO01000002">
    <property type="protein sequence ID" value="TWF42412.1"/>
    <property type="molecule type" value="Genomic_DNA"/>
</dbReference>
<comment type="catalytic activity">
    <reaction evidence="1 8">
        <text>Exonucleolytic cleavage in the 3'- to 5'-direction to yield nucleoside 5'-phosphates.</text>
        <dbReference type="EC" id="3.1.13.1"/>
    </reaction>
</comment>
<feature type="region of interest" description="Disordered" evidence="9">
    <location>
        <begin position="1"/>
        <end position="23"/>
    </location>
</feature>
<dbReference type="InterPro" id="IPR040476">
    <property type="entry name" value="CSD2"/>
</dbReference>
<dbReference type="EC" id="3.1.13.1" evidence="8"/>
<feature type="region of interest" description="Disordered" evidence="9">
    <location>
        <begin position="747"/>
        <end position="772"/>
    </location>
</feature>
<dbReference type="Pfam" id="PF08206">
    <property type="entry name" value="OB_RNB"/>
    <property type="match status" value="1"/>
</dbReference>
<dbReference type="InterPro" id="IPR011129">
    <property type="entry name" value="CSD"/>
</dbReference>
<dbReference type="AlphaFoldDB" id="A0A561PWC6"/>
<accession>A0A561PWC6</accession>
<gene>
    <name evidence="8" type="primary">rnr</name>
    <name evidence="11" type="ORF">FHW36_102167</name>
</gene>
<protein>
    <recommendedName>
        <fullName evidence="8">Ribonuclease R</fullName>
        <shortName evidence="8">RNase R</shortName>
        <ecNumber evidence="8">3.1.13.1</ecNumber>
    </recommendedName>
</protein>
<dbReference type="Pfam" id="PF00575">
    <property type="entry name" value="S1"/>
    <property type="match status" value="1"/>
</dbReference>
<proteinExistence type="inferred from homology"/>
<dbReference type="InterPro" id="IPR004476">
    <property type="entry name" value="RNase_II/RNase_R"/>
</dbReference>
<organism evidence="11 12">
    <name type="scientific">Chitinophaga polysaccharea</name>
    <dbReference type="NCBI Taxonomy" id="1293035"/>
    <lineage>
        <taxon>Bacteria</taxon>
        <taxon>Pseudomonadati</taxon>
        <taxon>Bacteroidota</taxon>
        <taxon>Chitinophagia</taxon>
        <taxon>Chitinophagales</taxon>
        <taxon>Chitinophagaceae</taxon>
        <taxon>Chitinophaga</taxon>
    </lineage>
</organism>
<dbReference type="GO" id="GO:0003723">
    <property type="term" value="F:RNA binding"/>
    <property type="evidence" value="ECO:0007669"/>
    <property type="project" value="UniProtKB-UniRule"/>
</dbReference>
<evidence type="ECO:0000256" key="9">
    <source>
        <dbReference type="SAM" id="MobiDB-lite"/>
    </source>
</evidence>
<dbReference type="Pfam" id="PF00773">
    <property type="entry name" value="RNB"/>
    <property type="match status" value="1"/>
</dbReference>
<feature type="region of interest" description="Disordered" evidence="9">
    <location>
        <begin position="660"/>
        <end position="720"/>
    </location>
</feature>
<evidence type="ECO:0000313" key="12">
    <source>
        <dbReference type="Proteomes" id="UP000320811"/>
    </source>
</evidence>
<dbReference type="NCBIfam" id="TIGR02063">
    <property type="entry name" value="RNase_R"/>
    <property type="match status" value="1"/>
</dbReference>
<evidence type="ECO:0000256" key="1">
    <source>
        <dbReference type="ARBA" id="ARBA00001849"/>
    </source>
</evidence>
<evidence type="ECO:0000256" key="2">
    <source>
        <dbReference type="ARBA" id="ARBA00004496"/>
    </source>
</evidence>
<dbReference type="GO" id="GO:0008859">
    <property type="term" value="F:exoribonuclease II activity"/>
    <property type="evidence" value="ECO:0007669"/>
    <property type="project" value="UniProtKB-UniRule"/>
</dbReference>
<feature type="compositionally biased region" description="Low complexity" evidence="9">
    <location>
        <begin position="1007"/>
        <end position="1021"/>
    </location>
</feature>
<sequence>MSRKKKNKKGNHHHNHQNTQKKTFKGIVEVTKSGMAFVIVEGLTKDIMVKQKNLHTALDRDEVLVDVLKQDRNNGARMEGIVTDILKRNKTEFTGTLQVSKSFAFLIPEKGLFMPDIYIPANSLGTAKSGDKAVVKIVAWGEKSRKPVGEIIEILDATNTNDLAMKEILIEAGFPLNFPKEVMTELDYLQENITETEVSNRKDIRKFLTMTIDPVDAKDFDDAISLRLLKSGLYEVGVHIADVSHYVLPGTELDKEADKRATSVYLPDRVLPMLPEKISNELCSLRPHEDKLTFSAMFQMTDKGEIKQHWIGRTVIHSDHRFTYEEVQDIIETKEGLYRNEVLLLNKIAQNLRAQRFEKGAINFSSQEVRFKLDETGKPVGIVVKESKEAHQLIEEFMLLANKTIAAFVAKLRINKQPIPFPYRVHDTPDPEKLKTFALFAGKFGYKFDLSGPETIAESFNSMLAQVKGRPEQPVLETLGIRTMAKAIYTVDNIGHYGLGFEDYCHFTSPIRRYPDVLVHRVLAECLANSVRPDKQMEQKCKHSSEMERKAMEAERAGNKYKQVEYMQQFIGHTFEGVISGVAHFGFWVETMDTKCEGLISIHNLNRREDFQFNEGEYALVGQHTGRKFRIGEKVSIRVVAANLAKRQLDYDLEDELTGTGVPAVPGAFQPKRRDEQRREQRRDERKRKKEKFRADKQGRPWEHAPAPKTHEAPRIEPEPVPVVDQVVAETHVVPVTPVAEPVTPAASQPVVPERKAKRKKEQKPVTIPAAPAMPAPVKEVAISKDEVKAPVKKAIDKVAAKPATAAKAPASKTTAKPPAKPAPAAKAPAKKVAAAPARKAAVTKATAKKAVAKVAAKPAKKAAVTKAPAKKAVAKVAAKPAKKAAVTKAPAKKAVAKVAAKPAKKAAVTKAPAKKAVAKVAAKPAKKAAVTKAPAKKAVAKVAAKPAKKAAVTKAPAKKAVAKVAAKPAKKAAVTKAPAKKAVTKVAAKPAKKAAVTKAPAKKAAVKVAAKPAPKATAKPVNKKATKKKSK</sequence>
<dbReference type="InterPro" id="IPR003029">
    <property type="entry name" value="S1_domain"/>
</dbReference>
<dbReference type="InterPro" id="IPR013223">
    <property type="entry name" value="RNase_B_OB_dom"/>
</dbReference>
<dbReference type="Proteomes" id="UP000320811">
    <property type="component" value="Unassembled WGS sequence"/>
</dbReference>
<dbReference type="InterPro" id="IPR001900">
    <property type="entry name" value="RNase_II/R"/>
</dbReference>
<comment type="function">
    <text evidence="8">3'-5' exoribonuclease that releases 5'-nucleoside monophosphates and is involved in maturation of structured RNAs.</text>
</comment>
<feature type="domain" description="S1 motif" evidence="10">
    <location>
        <begin position="572"/>
        <end position="654"/>
    </location>
</feature>
<comment type="subcellular location">
    <subcellularLocation>
        <location evidence="2 8">Cytoplasm</location>
    </subcellularLocation>
</comment>
<evidence type="ECO:0000256" key="6">
    <source>
        <dbReference type="ARBA" id="ARBA00022839"/>
    </source>
</evidence>
<feature type="region of interest" description="Disordered" evidence="9">
    <location>
        <begin position="800"/>
        <end position="848"/>
    </location>
</feature>
<keyword evidence="3 8" id="KW-0963">Cytoplasm</keyword>
<feature type="region of interest" description="Disordered" evidence="9">
    <location>
        <begin position="988"/>
        <end position="1032"/>
    </location>
</feature>
<name>A0A561PWC6_9BACT</name>
<dbReference type="HAMAP" id="MF_01895">
    <property type="entry name" value="RNase_R"/>
    <property type="match status" value="1"/>
</dbReference>
<dbReference type="InterPro" id="IPR012340">
    <property type="entry name" value="NA-bd_OB-fold"/>
</dbReference>
<dbReference type="InterPro" id="IPR050180">
    <property type="entry name" value="RNR_Ribonuclease"/>
</dbReference>